<dbReference type="EMBL" id="SACL01000014">
    <property type="protein sequence ID" value="RVT90117.1"/>
    <property type="molecule type" value="Genomic_DNA"/>
</dbReference>
<dbReference type="GO" id="GO:0006506">
    <property type="term" value="P:GPI anchor biosynthetic process"/>
    <property type="evidence" value="ECO:0007669"/>
    <property type="project" value="TreeGrafter"/>
</dbReference>
<dbReference type="GO" id="GO:0016020">
    <property type="term" value="C:membrane"/>
    <property type="evidence" value="ECO:0007669"/>
    <property type="project" value="GOC"/>
</dbReference>
<dbReference type="OrthoDB" id="9813425at2"/>
<proteinExistence type="predicted"/>
<keyword evidence="3" id="KW-1185">Reference proteome</keyword>
<dbReference type="Pfam" id="PF03372">
    <property type="entry name" value="Exo_endo_phos"/>
    <property type="match status" value="1"/>
</dbReference>
<dbReference type="PANTHER" id="PTHR14859">
    <property type="entry name" value="CALCOFLUOR WHITE HYPERSENSITIVE PROTEIN PRECURSOR"/>
    <property type="match status" value="1"/>
</dbReference>
<comment type="caution">
    <text evidence="2">The sequence shown here is derived from an EMBL/GenBank/DDBJ whole genome shotgun (WGS) entry which is preliminary data.</text>
</comment>
<dbReference type="GO" id="GO:0003824">
    <property type="term" value="F:catalytic activity"/>
    <property type="evidence" value="ECO:0007669"/>
    <property type="project" value="InterPro"/>
</dbReference>
<dbReference type="InterPro" id="IPR005135">
    <property type="entry name" value="Endo/exonuclease/phosphatase"/>
</dbReference>
<dbReference type="Gene3D" id="3.60.10.10">
    <property type="entry name" value="Endonuclease/exonuclease/phosphatase"/>
    <property type="match status" value="1"/>
</dbReference>
<evidence type="ECO:0000313" key="2">
    <source>
        <dbReference type="EMBL" id="RVT90117.1"/>
    </source>
</evidence>
<feature type="domain" description="Endonuclease/exonuclease/phosphatase" evidence="1">
    <location>
        <begin position="11"/>
        <end position="229"/>
    </location>
</feature>
<evidence type="ECO:0000259" key="1">
    <source>
        <dbReference type="Pfam" id="PF03372"/>
    </source>
</evidence>
<dbReference type="InterPro" id="IPR036691">
    <property type="entry name" value="Endo/exonu/phosph_ase_sf"/>
</dbReference>
<dbReference type="PANTHER" id="PTHR14859:SF1">
    <property type="entry name" value="PGAP2-INTERACTING PROTEIN"/>
    <property type="match status" value="1"/>
</dbReference>
<name>A0A437LXM2_9PROT</name>
<dbReference type="Proteomes" id="UP000282957">
    <property type="component" value="Unassembled WGS sequence"/>
</dbReference>
<dbReference type="InterPro" id="IPR051916">
    <property type="entry name" value="GPI-anchor_lipid_remodeler"/>
</dbReference>
<accession>A0A437LXM2</accession>
<gene>
    <name evidence="2" type="ORF">EOD42_23965</name>
</gene>
<sequence length="253" mass="27148">MLSAEGMLTVATYNVHKCIGTDKRFDPDRICRVIEELDADILALQEADRRFGRRDGLLDMAALERRTGLSMISLSVAPKGHGWHGNALLARGAKPLRIRRIVLPGGEPRGAVMVDLQLPAGVIRVVGAHLGLLGRHRAKQVDAILEAVAEAGQDDTPTLLMGDLNEWRHGARSSLRGLDPFFTLGRPGPATFPSRLPLLTLDRIFGHPRGIILGTAAHDTPLARIASDHLPLKARLDLGAVAATAPLPLAEAG</sequence>
<dbReference type="SUPFAM" id="SSF56219">
    <property type="entry name" value="DNase I-like"/>
    <property type="match status" value="1"/>
</dbReference>
<evidence type="ECO:0000313" key="3">
    <source>
        <dbReference type="Proteomes" id="UP000282957"/>
    </source>
</evidence>
<dbReference type="AlphaFoldDB" id="A0A437LXM2"/>
<organism evidence="2 3">
    <name type="scientific">Rhodovarius crocodyli</name>
    <dbReference type="NCBI Taxonomy" id="1979269"/>
    <lineage>
        <taxon>Bacteria</taxon>
        <taxon>Pseudomonadati</taxon>
        <taxon>Pseudomonadota</taxon>
        <taxon>Alphaproteobacteria</taxon>
        <taxon>Acetobacterales</taxon>
        <taxon>Roseomonadaceae</taxon>
        <taxon>Rhodovarius</taxon>
    </lineage>
</organism>
<protein>
    <submittedName>
        <fullName evidence="2">EEP domain-containing protein</fullName>
    </submittedName>
</protein>
<reference evidence="2 3" key="1">
    <citation type="submission" date="2019-01" db="EMBL/GenBank/DDBJ databases">
        <authorList>
            <person name="Chen W.-M."/>
        </authorList>
    </citation>
    <scope>NUCLEOTIDE SEQUENCE [LARGE SCALE GENOMIC DNA]</scope>
    <source>
        <strain evidence="2 3">CCP-6</strain>
    </source>
</reference>